<gene>
    <name evidence="1" type="ORF">KCV03_g1153</name>
</gene>
<dbReference type="Proteomes" id="UP000767238">
    <property type="component" value="Unassembled WGS sequence"/>
</dbReference>
<organism evidence="1 2">
    <name type="scientific">Aureobasidium melanogenum</name>
    <name type="common">Aureobasidium pullulans var. melanogenum</name>
    <dbReference type="NCBI Taxonomy" id="46634"/>
    <lineage>
        <taxon>Eukaryota</taxon>
        <taxon>Fungi</taxon>
        <taxon>Dikarya</taxon>
        <taxon>Ascomycota</taxon>
        <taxon>Pezizomycotina</taxon>
        <taxon>Dothideomycetes</taxon>
        <taxon>Dothideomycetidae</taxon>
        <taxon>Dothideales</taxon>
        <taxon>Saccotheciaceae</taxon>
        <taxon>Aureobasidium</taxon>
    </lineage>
</organism>
<comment type="caution">
    <text evidence="1">The sequence shown here is derived from an EMBL/GenBank/DDBJ whole genome shotgun (WGS) entry which is preliminary data.</text>
</comment>
<protein>
    <submittedName>
        <fullName evidence="1">Uncharacterized protein</fullName>
    </submittedName>
</protein>
<feature type="non-terminal residue" evidence="1">
    <location>
        <position position="1"/>
    </location>
</feature>
<reference evidence="1" key="2">
    <citation type="submission" date="2021-08" db="EMBL/GenBank/DDBJ databases">
        <authorList>
            <person name="Gostincar C."/>
            <person name="Sun X."/>
            <person name="Song Z."/>
            <person name="Gunde-Cimerman N."/>
        </authorList>
    </citation>
    <scope>NUCLEOTIDE SEQUENCE</scope>
    <source>
        <strain evidence="1">EXF-8016</strain>
    </source>
</reference>
<evidence type="ECO:0000313" key="2">
    <source>
        <dbReference type="Proteomes" id="UP000767238"/>
    </source>
</evidence>
<dbReference type="EMBL" id="JAHFYH010000004">
    <property type="protein sequence ID" value="KAH0233363.1"/>
    <property type="molecule type" value="Genomic_DNA"/>
</dbReference>
<name>A0A9P8KBZ0_AURME</name>
<reference evidence="1" key="1">
    <citation type="journal article" date="2021" name="J Fungi (Basel)">
        <title>Virulence traits and population genomics of the black yeast Aureobasidium melanogenum.</title>
        <authorList>
            <person name="Cernosa A."/>
            <person name="Sun X."/>
            <person name="Gostincar C."/>
            <person name="Fang C."/>
            <person name="Gunde-Cimerman N."/>
            <person name="Song Z."/>
        </authorList>
    </citation>
    <scope>NUCLEOTIDE SEQUENCE</scope>
    <source>
        <strain evidence="1">EXF-8016</strain>
    </source>
</reference>
<sequence>MDPKKHEFRYEDYSRLEERREELKSTLETWRYRLDVFSNPHLLENGVIPSYLNPHNPLELKVYDKAVMTERALNMTKLVTFRDGLFGDGLSLYKSPLASLLATKGINCQDVLIKAMGIVFAADMKGVALVERAQELAGFAADACARISDIADVPRVVTTINEVGTAEYKELKQQTEVKLDSVLGKLGNYLTPDQKSMIKDWWLWGDAQVLQTLSKVVGTLPGPDHAAQSTVLLNVINSFVPAIDISTQNKVMGPTKTFVQTEMDRFVSGLIDAFKAAGHTDTASESQHGKWVTDAVAHTLNLASYGVDLSSGKLKGPTPVEALGIVLATQSLRQLDRLAKARQNKKYPAWL</sequence>
<dbReference type="AlphaFoldDB" id="A0A9P8KBZ0"/>
<proteinExistence type="predicted"/>
<evidence type="ECO:0000313" key="1">
    <source>
        <dbReference type="EMBL" id="KAH0233363.1"/>
    </source>
</evidence>
<accession>A0A9P8KBZ0</accession>